<dbReference type="CDD" id="cd18290">
    <property type="entry name" value="BTB_POZ_BTBD14B_NAC1"/>
    <property type="match status" value="1"/>
</dbReference>
<proteinExistence type="predicted"/>
<feature type="region of interest" description="Disordered" evidence="5">
    <location>
        <begin position="204"/>
        <end position="233"/>
    </location>
</feature>
<organism evidence="8 9">
    <name type="scientific">Oncorhynchus mykiss</name>
    <name type="common">Rainbow trout</name>
    <name type="synonym">Salmo gairdneri</name>
    <dbReference type="NCBI Taxonomy" id="8022"/>
    <lineage>
        <taxon>Eukaryota</taxon>
        <taxon>Metazoa</taxon>
        <taxon>Chordata</taxon>
        <taxon>Craniata</taxon>
        <taxon>Vertebrata</taxon>
        <taxon>Euteleostomi</taxon>
        <taxon>Actinopterygii</taxon>
        <taxon>Neopterygii</taxon>
        <taxon>Teleostei</taxon>
        <taxon>Protacanthopterygii</taxon>
        <taxon>Salmoniformes</taxon>
        <taxon>Salmonidae</taxon>
        <taxon>Salmoninae</taxon>
        <taxon>Oncorhynchus</taxon>
    </lineage>
</organism>
<dbReference type="PROSITE" id="PS51457">
    <property type="entry name" value="BEN"/>
    <property type="match status" value="1"/>
</dbReference>
<dbReference type="FunFam" id="3.30.710.10:FF:000009">
    <property type="entry name" value="Zinc finger and BTB domain-containing 37"/>
    <property type="match status" value="1"/>
</dbReference>
<evidence type="ECO:0000313" key="9">
    <source>
        <dbReference type="Proteomes" id="UP000694395"/>
    </source>
</evidence>
<sequence>MAQTLQMAIPNFGNNVLECLNEQRLQGLYCDVSVVVKGHAFKAHRAVLAASSSYFRDLFSTGGGSGSKTPTVVELPPAVQPQSFQQILAFCYTGRLSMTVGDQFLLMYTAGFLQIQQIMEKGTEFFLKVSSPSCDSQGLQAEEAPPSEPQSPVTQTVAAGTGSRPASCLTPLPLVMRVKTEQQGNQSEASPYSVVCTPVAKRLWEGGSSRDGGGGGSGGGGSRKAARFSQESVRGSAIQSSGALALAMGMGASGAGIGSGVGGHGSGPGTMSAYTSDSPISYHDEEEEEEVTEEQTEEQYRQICNMYTMYSMLNVGAAAGERVEALPDHSETRGRMRGRQDLSSLPAELITQIGNRCHPKLYEEGDPAEKLELVSGTCVFISRAQLMNCHVSAGTRHKVLLRRLLAAFFDRNTLANSCGTGIRSSTNDPSRKPLDNRVLHAVKFYSQNFATSFKESEMNAIAADMCTNARRVVRKSWIPKLKLLMAEGDAYSAFLPDAKMEADALGAEPTFEPNSLEGAETGGSSGESLQGVGSDGGTLF</sequence>
<dbReference type="GO" id="GO:0000978">
    <property type="term" value="F:RNA polymerase II cis-regulatory region sequence-specific DNA binding"/>
    <property type="evidence" value="ECO:0007669"/>
    <property type="project" value="TreeGrafter"/>
</dbReference>
<evidence type="ECO:0000259" key="7">
    <source>
        <dbReference type="PROSITE" id="PS51457"/>
    </source>
</evidence>
<dbReference type="Gene3D" id="1.10.10.2590">
    <property type="entry name" value="BEN domain"/>
    <property type="match status" value="1"/>
</dbReference>
<evidence type="ECO:0000259" key="6">
    <source>
        <dbReference type="PROSITE" id="PS50097"/>
    </source>
</evidence>
<evidence type="ECO:0000256" key="2">
    <source>
        <dbReference type="ARBA" id="ARBA00022499"/>
    </source>
</evidence>
<feature type="domain" description="BTB" evidence="6">
    <location>
        <begin position="30"/>
        <end position="100"/>
    </location>
</feature>
<feature type="region of interest" description="Disordered" evidence="5">
    <location>
        <begin position="136"/>
        <end position="165"/>
    </location>
</feature>
<protein>
    <submittedName>
        <fullName evidence="8">Nucleus accumbens associated 1, BEN and BTB (POZ) domain containing a</fullName>
    </submittedName>
</protein>
<reference evidence="8" key="3">
    <citation type="submission" date="2025-09" db="UniProtKB">
        <authorList>
            <consortium name="Ensembl"/>
        </authorList>
    </citation>
    <scope>IDENTIFICATION</scope>
</reference>
<dbReference type="Pfam" id="PF10523">
    <property type="entry name" value="BEN"/>
    <property type="match status" value="1"/>
</dbReference>
<dbReference type="SMART" id="SM01025">
    <property type="entry name" value="BEN"/>
    <property type="match status" value="1"/>
</dbReference>
<keyword evidence="9" id="KW-1185">Reference proteome</keyword>
<dbReference type="InterPro" id="IPR000210">
    <property type="entry name" value="BTB/POZ_dom"/>
</dbReference>
<dbReference type="SMART" id="SM00225">
    <property type="entry name" value="BTB"/>
    <property type="match status" value="1"/>
</dbReference>
<reference evidence="8" key="2">
    <citation type="submission" date="2025-08" db="UniProtKB">
        <authorList>
            <consortium name="Ensembl"/>
        </authorList>
    </citation>
    <scope>IDENTIFICATION</scope>
</reference>
<feature type="region of interest" description="Disordered" evidence="5">
    <location>
        <begin position="509"/>
        <end position="540"/>
    </location>
</feature>
<feature type="compositionally biased region" description="Acidic residues" evidence="5">
    <location>
        <begin position="284"/>
        <end position="296"/>
    </location>
</feature>
<keyword evidence="2" id="KW-1017">Isopeptide bond</keyword>
<accession>A0A8C7NL43</accession>
<dbReference type="Ensembl" id="ENSOMYT00000010322.2">
    <property type="protein sequence ID" value="ENSOMYP00000009316.1"/>
    <property type="gene ID" value="ENSOMYG00000004739.2"/>
</dbReference>
<dbReference type="InterPro" id="IPR050457">
    <property type="entry name" value="ZnFinger_BTB_dom_contain"/>
</dbReference>
<evidence type="ECO:0000256" key="3">
    <source>
        <dbReference type="ARBA" id="ARBA00022843"/>
    </source>
</evidence>
<dbReference type="GO" id="GO:0000981">
    <property type="term" value="F:DNA-binding transcription factor activity, RNA polymerase II-specific"/>
    <property type="evidence" value="ECO:0007669"/>
    <property type="project" value="TreeGrafter"/>
</dbReference>
<dbReference type="Proteomes" id="UP000694395">
    <property type="component" value="Chromosome 13"/>
</dbReference>
<dbReference type="GO" id="GO:0005634">
    <property type="term" value="C:nucleus"/>
    <property type="evidence" value="ECO:0007669"/>
    <property type="project" value="UniProtKB-SubCell"/>
</dbReference>
<dbReference type="Gene3D" id="3.30.710.10">
    <property type="entry name" value="Potassium Channel Kv1.1, Chain A"/>
    <property type="match status" value="1"/>
</dbReference>
<feature type="domain" description="BEN" evidence="7">
    <location>
        <begin position="376"/>
        <end position="473"/>
    </location>
</feature>
<feature type="region of interest" description="Disordered" evidence="5">
    <location>
        <begin position="261"/>
        <end position="296"/>
    </location>
</feature>
<dbReference type="PANTHER" id="PTHR46105">
    <property type="entry name" value="AGAP004733-PA"/>
    <property type="match status" value="1"/>
</dbReference>
<name>A0A8C7NL43_ONCMY</name>
<dbReference type="InterPro" id="IPR018379">
    <property type="entry name" value="BEN_domain"/>
</dbReference>
<reference evidence="8" key="1">
    <citation type="submission" date="2020-07" db="EMBL/GenBank/DDBJ databases">
        <title>A long reads based de novo assembly of the rainbow trout Arlee double haploid line genome.</title>
        <authorList>
            <person name="Gao G."/>
            <person name="Palti Y."/>
        </authorList>
    </citation>
    <scope>NUCLEOTIDE SEQUENCE [LARGE SCALE GENOMIC DNA]</scope>
</reference>
<evidence type="ECO:0000313" key="8">
    <source>
        <dbReference type="Ensembl" id="ENSOMYP00000009316.1"/>
    </source>
</evidence>
<evidence type="ECO:0000256" key="4">
    <source>
        <dbReference type="ARBA" id="ARBA00023242"/>
    </source>
</evidence>
<dbReference type="GeneTree" id="ENSGT00940000159327"/>
<evidence type="ECO:0000256" key="1">
    <source>
        <dbReference type="ARBA" id="ARBA00004123"/>
    </source>
</evidence>
<dbReference type="SUPFAM" id="SSF54695">
    <property type="entry name" value="POZ domain"/>
    <property type="match status" value="1"/>
</dbReference>
<comment type="subcellular location">
    <subcellularLocation>
        <location evidence="1">Nucleus</location>
    </subcellularLocation>
</comment>
<feature type="compositionally biased region" description="Gly residues" evidence="5">
    <location>
        <begin position="209"/>
        <end position="222"/>
    </location>
</feature>
<dbReference type="PANTHER" id="PTHR46105:SF3">
    <property type="entry name" value="NUCLEUS ACCUMBENS-ASSOCIATED PROTEIN 1"/>
    <property type="match status" value="1"/>
</dbReference>
<dbReference type="PROSITE" id="PS50097">
    <property type="entry name" value="BTB"/>
    <property type="match status" value="1"/>
</dbReference>
<dbReference type="Pfam" id="PF00651">
    <property type="entry name" value="BTB"/>
    <property type="match status" value="1"/>
</dbReference>
<keyword evidence="4" id="KW-0539">Nucleus</keyword>
<evidence type="ECO:0000256" key="5">
    <source>
        <dbReference type="SAM" id="MobiDB-lite"/>
    </source>
</evidence>
<dbReference type="AlphaFoldDB" id="A0A8C7NL43"/>
<gene>
    <name evidence="8" type="primary">LOC110486764</name>
</gene>
<keyword evidence="3" id="KW-0832">Ubl conjugation</keyword>
<dbReference type="InterPro" id="IPR011333">
    <property type="entry name" value="SKP1/BTB/POZ_sf"/>
</dbReference>